<reference evidence="1 2" key="1">
    <citation type="submission" date="2015-05" db="EMBL/GenBank/DDBJ databases">
        <authorList>
            <person name="Dickey A."/>
            <person name="Clawson M."/>
            <person name="Bono J."/>
            <person name="Loy J.D."/>
        </authorList>
    </citation>
    <scope>NUCLEOTIDE SEQUENCE [LARGE SCALE GENOMIC DNA]</scope>
    <source>
        <strain evidence="1 2">22581</strain>
    </source>
</reference>
<sequence>MASLQAHFNKHGAEVGAVNVEQYLRKAEAFKQNLRGATKSPVAGQTNGAVRYKKNGKYIDIAPDGSIISFGKQ</sequence>
<dbReference type="EMBL" id="CP011376">
    <property type="protein sequence ID" value="AKG08472.1"/>
    <property type="molecule type" value="Genomic_DNA"/>
</dbReference>
<name>A0AAC8PXQ2_9GAMM</name>
<organism evidence="1 2">
    <name type="scientific">Moraxella bovoculi</name>
    <dbReference type="NCBI Taxonomy" id="386891"/>
    <lineage>
        <taxon>Bacteria</taxon>
        <taxon>Pseudomonadati</taxon>
        <taxon>Pseudomonadota</taxon>
        <taxon>Gammaproteobacteria</taxon>
        <taxon>Moraxellales</taxon>
        <taxon>Moraxellaceae</taxon>
        <taxon>Moraxella</taxon>
    </lineage>
</organism>
<dbReference type="Proteomes" id="UP000077465">
    <property type="component" value="Chromosome"/>
</dbReference>
<dbReference type="AlphaFoldDB" id="A0AAC8PXQ2"/>
<evidence type="ECO:0000313" key="1">
    <source>
        <dbReference type="EMBL" id="AKG08472.1"/>
    </source>
</evidence>
<evidence type="ECO:0000313" key="2">
    <source>
        <dbReference type="Proteomes" id="UP000077465"/>
    </source>
</evidence>
<protein>
    <submittedName>
        <fullName evidence="1">Uncharacterized protein</fullName>
    </submittedName>
</protein>
<gene>
    <name evidence="1" type="ORF">AAX06_10380</name>
</gene>
<accession>A0AAC8PXQ2</accession>
<proteinExistence type="predicted"/>